<dbReference type="EMBL" id="JXTC01000033">
    <property type="protein sequence ID" value="PON97228.1"/>
    <property type="molecule type" value="Genomic_DNA"/>
</dbReference>
<evidence type="ECO:0000313" key="3">
    <source>
        <dbReference type="Proteomes" id="UP000237000"/>
    </source>
</evidence>
<sequence>MTNFSLERNALLTKIVKPAYTVILNSSLPFNKYAYLATHNSFAIKGKHSRIGKPRITVPNQEDTITEQLNNGVRVLMLDTYNFKGDIWLCHSFGGKCHDFTAYEPAIETLKEVEAFLSANPSEIITIILEDYVSTRNGLTKVFNASGLMNYWFPVSDMPRSGQDWPLVETMVSKNHRLIVFTSDKTKQASEGIAYQWNYMVENQYGRHGMHSGSCGNRQESAPLTDKTKSLVLLNHFRSIPVTELACVDNSADLINMLDTCYSAAGNRWANFVAVDYYKRSDRGGAFQAVDKLNGKLLCGSDDVHACAYGQPPPESPPYEDPPPESPPSGEPPPSPEFPPYEEPSPPPEFPPYDEPPPPEFPPYDEPPPSSPPVIHIP</sequence>
<evidence type="ECO:0000313" key="2">
    <source>
        <dbReference type="EMBL" id="PON97228.1"/>
    </source>
</evidence>
<proteinExistence type="predicted"/>
<gene>
    <name evidence="2" type="primary">TorPLCL2</name>
    <name evidence="2" type="ORF">TorRG33x02_069840</name>
</gene>
<dbReference type="InterPro" id="IPR017946">
    <property type="entry name" value="PLC-like_Pdiesterase_TIM-brl"/>
</dbReference>
<evidence type="ECO:0000256" key="1">
    <source>
        <dbReference type="SAM" id="MobiDB-lite"/>
    </source>
</evidence>
<reference evidence="3" key="1">
    <citation type="submission" date="2016-06" db="EMBL/GenBank/DDBJ databases">
        <title>Parallel loss of symbiosis genes in relatives of nitrogen-fixing non-legume Parasponia.</title>
        <authorList>
            <person name="Van Velzen R."/>
            <person name="Holmer R."/>
            <person name="Bu F."/>
            <person name="Rutten L."/>
            <person name="Van Zeijl A."/>
            <person name="Liu W."/>
            <person name="Santuari L."/>
            <person name="Cao Q."/>
            <person name="Sharma T."/>
            <person name="Shen D."/>
            <person name="Roswanjaya Y."/>
            <person name="Wardhani T."/>
            <person name="Kalhor M.S."/>
            <person name="Jansen J."/>
            <person name="Van den Hoogen J."/>
            <person name="Gungor B."/>
            <person name="Hartog M."/>
            <person name="Hontelez J."/>
            <person name="Verver J."/>
            <person name="Yang W.-C."/>
            <person name="Schijlen E."/>
            <person name="Repin R."/>
            <person name="Schilthuizen M."/>
            <person name="Schranz E."/>
            <person name="Heidstra R."/>
            <person name="Miyata K."/>
            <person name="Fedorova E."/>
            <person name="Kohlen W."/>
            <person name="Bisseling T."/>
            <person name="Smit S."/>
            <person name="Geurts R."/>
        </authorList>
    </citation>
    <scope>NUCLEOTIDE SEQUENCE [LARGE SCALE GENOMIC DNA]</scope>
    <source>
        <strain evidence="3">cv. RG33-2</strain>
    </source>
</reference>
<dbReference type="PANTHER" id="PTHR13593:SF127">
    <property type="entry name" value="PLC-LIKE PHOSPHODIESTERASES SUPERFAMILY PROTEIN"/>
    <property type="match status" value="1"/>
</dbReference>
<dbReference type="PANTHER" id="PTHR13593">
    <property type="match status" value="1"/>
</dbReference>
<dbReference type="OrthoDB" id="638704at2759"/>
<comment type="caution">
    <text evidence="2">The sequence shown here is derived from an EMBL/GenBank/DDBJ whole genome shotgun (WGS) entry which is preliminary data.</text>
</comment>
<dbReference type="CDD" id="cd08588">
    <property type="entry name" value="PI-PLCc_At5g67130_like"/>
    <property type="match status" value="1"/>
</dbReference>
<dbReference type="AlphaFoldDB" id="A0A2P5FHI8"/>
<dbReference type="InParanoid" id="A0A2P5FHI8"/>
<keyword evidence="3" id="KW-1185">Reference proteome</keyword>
<dbReference type="GO" id="GO:0006629">
    <property type="term" value="P:lipid metabolic process"/>
    <property type="evidence" value="ECO:0007669"/>
    <property type="project" value="InterPro"/>
</dbReference>
<accession>A0A2P5FHI8</accession>
<dbReference type="Proteomes" id="UP000237000">
    <property type="component" value="Unassembled WGS sequence"/>
</dbReference>
<dbReference type="Pfam" id="PF26178">
    <property type="entry name" value="PI-PLC_cat"/>
    <property type="match status" value="1"/>
</dbReference>
<feature type="compositionally biased region" description="Pro residues" evidence="1">
    <location>
        <begin position="311"/>
        <end position="372"/>
    </location>
</feature>
<name>A0A2P5FHI8_TREOI</name>
<protein>
    <submittedName>
        <fullName evidence="2">PLC-like phosphodiesterase</fullName>
    </submittedName>
</protein>
<dbReference type="STRING" id="63057.A0A2P5FHI8"/>
<organism evidence="2 3">
    <name type="scientific">Trema orientale</name>
    <name type="common">Charcoal tree</name>
    <name type="synonym">Celtis orientalis</name>
    <dbReference type="NCBI Taxonomy" id="63057"/>
    <lineage>
        <taxon>Eukaryota</taxon>
        <taxon>Viridiplantae</taxon>
        <taxon>Streptophyta</taxon>
        <taxon>Embryophyta</taxon>
        <taxon>Tracheophyta</taxon>
        <taxon>Spermatophyta</taxon>
        <taxon>Magnoliopsida</taxon>
        <taxon>eudicotyledons</taxon>
        <taxon>Gunneridae</taxon>
        <taxon>Pentapetalae</taxon>
        <taxon>rosids</taxon>
        <taxon>fabids</taxon>
        <taxon>Rosales</taxon>
        <taxon>Cannabaceae</taxon>
        <taxon>Trema</taxon>
    </lineage>
</organism>
<dbReference type="InterPro" id="IPR051057">
    <property type="entry name" value="PI-PLC_domain"/>
</dbReference>
<dbReference type="SUPFAM" id="SSF51695">
    <property type="entry name" value="PLC-like phosphodiesterases"/>
    <property type="match status" value="1"/>
</dbReference>
<feature type="region of interest" description="Disordered" evidence="1">
    <location>
        <begin position="308"/>
        <end position="378"/>
    </location>
</feature>
<dbReference type="PROSITE" id="PS50007">
    <property type="entry name" value="PIPLC_X_DOMAIN"/>
    <property type="match status" value="1"/>
</dbReference>
<dbReference type="GO" id="GO:0008081">
    <property type="term" value="F:phosphoric diester hydrolase activity"/>
    <property type="evidence" value="ECO:0007669"/>
    <property type="project" value="InterPro"/>
</dbReference>
<dbReference type="Gene3D" id="3.20.20.190">
    <property type="entry name" value="Phosphatidylinositol (PI) phosphodiesterase"/>
    <property type="match status" value="1"/>
</dbReference>